<evidence type="ECO:0000256" key="1">
    <source>
        <dbReference type="SAM" id="SignalP"/>
    </source>
</evidence>
<evidence type="ECO:0000313" key="2">
    <source>
        <dbReference type="EMBL" id="MFC5343357.1"/>
    </source>
</evidence>
<sequence>MRLRLAASLLVLAMAVHAPAFAQQDDGPVVTANDAGESADALRAREAIAYETPLPRGAPTEDYPLVAWCAALVEGHIALGRTLTSADDLDREIVRLGGLEAADFRDALRAGQSRQTPATLAAARTAEAEAAGKWTPLMAQTDESARSQAFGLFFGLPGRCEHAARRVRQNITTPPATLQQAGLDEVGQPVAN</sequence>
<evidence type="ECO:0008006" key="4">
    <source>
        <dbReference type="Google" id="ProtNLM"/>
    </source>
</evidence>
<accession>A0ABW0FPR4</accession>
<reference evidence="3" key="1">
    <citation type="journal article" date="2019" name="Int. J. Syst. Evol. Microbiol.">
        <title>The Global Catalogue of Microorganisms (GCM) 10K type strain sequencing project: providing services to taxonomists for standard genome sequencing and annotation.</title>
        <authorList>
            <consortium name="The Broad Institute Genomics Platform"/>
            <consortium name="The Broad Institute Genome Sequencing Center for Infectious Disease"/>
            <person name="Wu L."/>
            <person name="Ma J."/>
        </authorList>
    </citation>
    <scope>NUCLEOTIDE SEQUENCE [LARGE SCALE GENOMIC DNA]</scope>
    <source>
        <strain evidence="3">JCM 12125</strain>
    </source>
</reference>
<name>A0ABW0FPR4_9CAUL</name>
<comment type="caution">
    <text evidence="2">The sequence shown here is derived from an EMBL/GenBank/DDBJ whole genome shotgun (WGS) entry which is preliminary data.</text>
</comment>
<keyword evidence="1" id="KW-0732">Signal</keyword>
<protein>
    <recommendedName>
        <fullName evidence="4">Secreted protein</fullName>
    </recommendedName>
</protein>
<keyword evidence="3" id="KW-1185">Reference proteome</keyword>
<feature type="signal peptide" evidence="1">
    <location>
        <begin position="1"/>
        <end position="22"/>
    </location>
</feature>
<gene>
    <name evidence="2" type="ORF">ACFPIE_05475</name>
</gene>
<feature type="chain" id="PRO_5045338261" description="Secreted protein" evidence="1">
    <location>
        <begin position="23"/>
        <end position="192"/>
    </location>
</feature>
<dbReference type="Proteomes" id="UP001596152">
    <property type="component" value="Unassembled WGS sequence"/>
</dbReference>
<dbReference type="RefSeq" id="WP_374038835.1">
    <property type="nucleotide sequence ID" value="NZ_CP169082.1"/>
</dbReference>
<evidence type="ECO:0000313" key="3">
    <source>
        <dbReference type="Proteomes" id="UP001596152"/>
    </source>
</evidence>
<organism evidence="2 3">
    <name type="scientific">Brevundimonas staleyi</name>
    <dbReference type="NCBI Taxonomy" id="74326"/>
    <lineage>
        <taxon>Bacteria</taxon>
        <taxon>Pseudomonadati</taxon>
        <taxon>Pseudomonadota</taxon>
        <taxon>Alphaproteobacteria</taxon>
        <taxon>Caulobacterales</taxon>
        <taxon>Caulobacteraceae</taxon>
        <taxon>Brevundimonas</taxon>
    </lineage>
</organism>
<proteinExistence type="predicted"/>
<dbReference type="EMBL" id="JBHSLF010000011">
    <property type="protein sequence ID" value="MFC5343357.1"/>
    <property type="molecule type" value="Genomic_DNA"/>
</dbReference>